<sequence>MFFLMKIFCNKPSNRFSYYWIMFFFFSST</sequence>
<evidence type="ECO:0000313" key="1">
    <source>
        <dbReference type="EMBL" id="MBX38787.1"/>
    </source>
</evidence>
<accession>A0A2P2N8I3</accession>
<name>A0A2P2N8I3_RHIMU</name>
<proteinExistence type="predicted"/>
<reference evidence="1" key="1">
    <citation type="submission" date="2018-02" db="EMBL/GenBank/DDBJ databases">
        <title>Rhizophora mucronata_Transcriptome.</title>
        <authorList>
            <person name="Meera S.P."/>
            <person name="Sreeshan A."/>
            <person name="Augustine A."/>
        </authorList>
    </citation>
    <scope>NUCLEOTIDE SEQUENCE</scope>
    <source>
        <tissue evidence="1">Leaf</tissue>
    </source>
</reference>
<dbReference type="EMBL" id="GGEC01058303">
    <property type="protein sequence ID" value="MBX38787.1"/>
    <property type="molecule type" value="Transcribed_RNA"/>
</dbReference>
<protein>
    <submittedName>
        <fullName evidence="1">Uncharacterized protein</fullName>
    </submittedName>
</protein>
<organism evidence="1">
    <name type="scientific">Rhizophora mucronata</name>
    <name type="common">Asiatic mangrove</name>
    <dbReference type="NCBI Taxonomy" id="61149"/>
    <lineage>
        <taxon>Eukaryota</taxon>
        <taxon>Viridiplantae</taxon>
        <taxon>Streptophyta</taxon>
        <taxon>Embryophyta</taxon>
        <taxon>Tracheophyta</taxon>
        <taxon>Spermatophyta</taxon>
        <taxon>Magnoliopsida</taxon>
        <taxon>eudicotyledons</taxon>
        <taxon>Gunneridae</taxon>
        <taxon>Pentapetalae</taxon>
        <taxon>rosids</taxon>
        <taxon>fabids</taxon>
        <taxon>Malpighiales</taxon>
        <taxon>Rhizophoraceae</taxon>
        <taxon>Rhizophora</taxon>
    </lineage>
</organism>
<dbReference type="AlphaFoldDB" id="A0A2P2N8I3"/>